<keyword evidence="2" id="KW-1185">Reference proteome</keyword>
<gene>
    <name evidence="1" type="ORF">BT62DRAFT_921592</name>
</gene>
<dbReference type="GeneID" id="66106620"/>
<accession>A0A9P7VNS1</accession>
<proteinExistence type="predicted"/>
<evidence type="ECO:0000313" key="1">
    <source>
        <dbReference type="EMBL" id="KAG7443950.1"/>
    </source>
</evidence>
<name>A0A9P7VNS1_9AGAR</name>
<dbReference type="AlphaFoldDB" id="A0A9P7VNS1"/>
<reference evidence="1" key="1">
    <citation type="submission" date="2020-11" db="EMBL/GenBank/DDBJ databases">
        <title>Adaptations for nitrogen fixation in a non-lichenized fungal sporocarp promotes dispersal by wood-feeding termites.</title>
        <authorList>
            <consortium name="DOE Joint Genome Institute"/>
            <person name="Koch R.A."/>
            <person name="Yoon G."/>
            <person name="Arayal U."/>
            <person name="Lail K."/>
            <person name="Amirebrahimi M."/>
            <person name="Labutti K."/>
            <person name="Lipzen A."/>
            <person name="Riley R."/>
            <person name="Barry K."/>
            <person name="Henrissat B."/>
            <person name="Grigoriev I.V."/>
            <person name="Herr J.R."/>
            <person name="Aime M.C."/>
        </authorList>
    </citation>
    <scope>NUCLEOTIDE SEQUENCE</scope>
    <source>
        <strain evidence="1">MCA 3950</strain>
    </source>
</reference>
<evidence type="ECO:0000313" key="2">
    <source>
        <dbReference type="Proteomes" id="UP000812287"/>
    </source>
</evidence>
<dbReference type="EMBL" id="MU250542">
    <property type="protein sequence ID" value="KAG7443950.1"/>
    <property type="molecule type" value="Genomic_DNA"/>
</dbReference>
<dbReference type="RefSeq" id="XP_043037450.1">
    <property type="nucleotide sequence ID" value="XM_043184323.1"/>
</dbReference>
<dbReference type="Proteomes" id="UP000812287">
    <property type="component" value="Unassembled WGS sequence"/>
</dbReference>
<protein>
    <submittedName>
        <fullName evidence="1">Uncharacterized protein</fullName>
    </submittedName>
</protein>
<sequence>MKYFIGNSWLYVFHYGLSPLEIGLEVKWNSRPSERFKAFISMLDSRNHTISPDANGENYTNCDSTNWLGLAATISFTERTQMVNLRIIRATHRYSTSWNLVINYMNYKLITPWVWLFSRDTCKVSLMERWNGFHEVLSKHMYLSLLKTVRRVKCLDFAKK</sequence>
<organism evidence="1 2">
    <name type="scientific">Guyanagaster necrorhizus</name>
    <dbReference type="NCBI Taxonomy" id="856835"/>
    <lineage>
        <taxon>Eukaryota</taxon>
        <taxon>Fungi</taxon>
        <taxon>Dikarya</taxon>
        <taxon>Basidiomycota</taxon>
        <taxon>Agaricomycotina</taxon>
        <taxon>Agaricomycetes</taxon>
        <taxon>Agaricomycetidae</taxon>
        <taxon>Agaricales</taxon>
        <taxon>Marasmiineae</taxon>
        <taxon>Physalacriaceae</taxon>
        <taxon>Guyanagaster</taxon>
    </lineage>
</organism>
<comment type="caution">
    <text evidence="1">The sequence shown here is derived from an EMBL/GenBank/DDBJ whole genome shotgun (WGS) entry which is preliminary data.</text>
</comment>